<feature type="region of interest" description="Disordered" evidence="1">
    <location>
        <begin position="339"/>
        <end position="372"/>
    </location>
</feature>
<feature type="compositionally biased region" description="Polar residues" evidence="1">
    <location>
        <begin position="348"/>
        <end position="365"/>
    </location>
</feature>
<evidence type="ECO:0000313" key="2">
    <source>
        <dbReference type="EMBL" id="KAF2431873.1"/>
    </source>
</evidence>
<dbReference type="Proteomes" id="UP000800235">
    <property type="component" value="Unassembled WGS sequence"/>
</dbReference>
<feature type="region of interest" description="Disordered" evidence="1">
    <location>
        <begin position="1"/>
        <end position="116"/>
    </location>
</feature>
<reference evidence="2" key="1">
    <citation type="journal article" date="2020" name="Stud. Mycol.">
        <title>101 Dothideomycetes genomes: a test case for predicting lifestyles and emergence of pathogens.</title>
        <authorList>
            <person name="Haridas S."/>
            <person name="Albert R."/>
            <person name="Binder M."/>
            <person name="Bloem J."/>
            <person name="Labutti K."/>
            <person name="Salamov A."/>
            <person name="Andreopoulos B."/>
            <person name="Baker S."/>
            <person name="Barry K."/>
            <person name="Bills G."/>
            <person name="Bluhm B."/>
            <person name="Cannon C."/>
            <person name="Castanera R."/>
            <person name="Culley D."/>
            <person name="Daum C."/>
            <person name="Ezra D."/>
            <person name="Gonzalez J."/>
            <person name="Henrissat B."/>
            <person name="Kuo A."/>
            <person name="Liang C."/>
            <person name="Lipzen A."/>
            <person name="Lutzoni F."/>
            <person name="Magnuson J."/>
            <person name="Mondo S."/>
            <person name="Nolan M."/>
            <person name="Ohm R."/>
            <person name="Pangilinan J."/>
            <person name="Park H.-J."/>
            <person name="Ramirez L."/>
            <person name="Alfaro M."/>
            <person name="Sun H."/>
            <person name="Tritt A."/>
            <person name="Yoshinaga Y."/>
            <person name="Zwiers L.-H."/>
            <person name="Turgeon B."/>
            <person name="Goodwin S."/>
            <person name="Spatafora J."/>
            <person name="Crous P."/>
            <person name="Grigoriev I."/>
        </authorList>
    </citation>
    <scope>NUCLEOTIDE SEQUENCE</scope>
    <source>
        <strain evidence="2">CBS 130266</strain>
    </source>
</reference>
<comment type="caution">
    <text evidence="2">The sequence shown here is derived from an EMBL/GenBank/DDBJ whole genome shotgun (WGS) entry which is preliminary data.</text>
</comment>
<evidence type="ECO:0000313" key="3">
    <source>
        <dbReference type="Proteomes" id="UP000800235"/>
    </source>
</evidence>
<feature type="compositionally biased region" description="Polar residues" evidence="1">
    <location>
        <begin position="10"/>
        <end position="21"/>
    </location>
</feature>
<gene>
    <name evidence="2" type="ORF">EJ08DRAFT_678053</name>
</gene>
<proteinExistence type="predicted"/>
<dbReference type="AlphaFoldDB" id="A0A9P4U0F2"/>
<organism evidence="2 3">
    <name type="scientific">Tothia fuscella</name>
    <dbReference type="NCBI Taxonomy" id="1048955"/>
    <lineage>
        <taxon>Eukaryota</taxon>
        <taxon>Fungi</taxon>
        <taxon>Dikarya</taxon>
        <taxon>Ascomycota</taxon>
        <taxon>Pezizomycotina</taxon>
        <taxon>Dothideomycetes</taxon>
        <taxon>Pleosporomycetidae</taxon>
        <taxon>Venturiales</taxon>
        <taxon>Cylindrosympodiaceae</taxon>
        <taxon>Tothia</taxon>
    </lineage>
</organism>
<dbReference type="EMBL" id="MU007029">
    <property type="protein sequence ID" value="KAF2431873.1"/>
    <property type="molecule type" value="Genomic_DNA"/>
</dbReference>
<accession>A0A9P4U0F2</accession>
<evidence type="ECO:0000256" key="1">
    <source>
        <dbReference type="SAM" id="MobiDB-lite"/>
    </source>
</evidence>
<dbReference type="OrthoDB" id="4156714at2759"/>
<keyword evidence="3" id="KW-1185">Reference proteome</keyword>
<feature type="compositionally biased region" description="Basic and acidic residues" evidence="1">
    <location>
        <begin position="79"/>
        <end position="116"/>
    </location>
</feature>
<protein>
    <submittedName>
        <fullName evidence="2">Uncharacterized protein</fullName>
    </submittedName>
</protein>
<sequence>MTMATRPSKRLQNLASANQNPSLNGLSSLLSDKRHKRTAQATRLHYPAGFSTRHAAKAAERQTQKPNHRRGRQNVISRQRIEDERREREEIERQRLEDERRKREEENERLRKEAANAAREERLKLFNEKRMVALKRDGAEKSQARRARKTSRRLQNQANLVQPALNTQPTNATSTALVTQAGQTLAQPAQATSPAVQQTPTIQLAQTTQAPTTQLIHATREAQPEGGAQTYTASQLAQAVQSAKEEAIQKAAQQLEAECQKREEAAAEVMARALKAEKELREALETKRKMEEEQARILEAEREAAAKAQVVAVNETRLLAEQQFDECVRVAAQAAEQEARRTEGAVKRNNNAISSASQAESNGESSYEDEKINAQHPETRIAELTQELSESKAREAATNRDFLDRDTRLQDTLRRFNDDYPQPEEPVVPTKKLHYLETEIEDWVEHNVVSSFAEIPRQKIDEAIKDLDGMYHSSSGALPESLLSESMDDIAPDMLLNALVTKMLYQNIIGNPFWFLDHFIREKFPTNSTMLSGDMKLLFNELLRSYESDLAKVHSWRISLIRMLYPHPDSREHGPNGDTREAMERAMKAALQDMTKNIITKYGFLMKEPDSPQTERSLQCIVLGDADNPRNTDVGKISMILWTAKYHYKVMFIDDISPGFDRLQMNQHFLHGRRLAENDARLDDRMVQFITAPGIQRFGQQAGQGSAAKMDYSYHNLEKTAKAWMGEHIK</sequence>
<name>A0A9P4U0F2_9PEZI</name>